<reference evidence="1" key="2">
    <citation type="journal article" date="2020" name="Nat. Commun.">
        <title>Large-scale genome sequencing of mycorrhizal fungi provides insights into the early evolution of symbiotic traits.</title>
        <authorList>
            <person name="Miyauchi S."/>
            <person name="Kiss E."/>
            <person name="Kuo A."/>
            <person name="Drula E."/>
            <person name="Kohler A."/>
            <person name="Sanchez-Garcia M."/>
            <person name="Morin E."/>
            <person name="Andreopoulos B."/>
            <person name="Barry K.W."/>
            <person name="Bonito G."/>
            <person name="Buee M."/>
            <person name="Carver A."/>
            <person name="Chen C."/>
            <person name="Cichocki N."/>
            <person name="Clum A."/>
            <person name="Culley D."/>
            <person name="Crous P.W."/>
            <person name="Fauchery L."/>
            <person name="Girlanda M."/>
            <person name="Hayes R.D."/>
            <person name="Keri Z."/>
            <person name="LaButti K."/>
            <person name="Lipzen A."/>
            <person name="Lombard V."/>
            <person name="Magnuson J."/>
            <person name="Maillard F."/>
            <person name="Murat C."/>
            <person name="Nolan M."/>
            <person name="Ohm R.A."/>
            <person name="Pangilinan J."/>
            <person name="Pereira M.F."/>
            <person name="Perotto S."/>
            <person name="Peter M."/>
            <person name="Pfister S."/>
            <person name="Riley R."/>
            <person name="Sitrit Y."/>
            <person name="Stielow J.B."/>
            <person name="Szollosi G."/>
            <person name="Zifcakova L."/>
            <person name="Stursova M."/>
            <person name="Spatafora J.W."/>
            <person name="Tedersoo L."/>
            <person name="Vaario L.M."/>
            <person name="Yamada A."/>
            <person name="Yan M."/>
            <person name="Wang P."/>
            <person name="Xu J."/>
            <person name="Bruns T."/>
            <person name="Baldrian P."/>
            <person name="Vilgalys R."/>
            <person name="Dunand C."/>
            <person name="Henrissat B."/>
            <person name="Grigoriev I.V."/>
            <person name="Hibbett D."/>
            <person name="Nagy L.G."/>
            <person name="Martin F.M."/>
        </authorList>
    </citation>
    <scope>NUCLEOTIDE SEQUENCE</scope>
    <source>
        <strain evidence="1">P2</strain>
    </source>
</reference>
<dbReference type="Proteomes" id="UP000886501">
    <property type="component" value="Unassembled WGS sequence"/>
</dbReference>
<dbReference type="EMBL" id="MU118007">
    <property type="protein sequence ID" value="KAF9648832.1"/>
    <property type="molecule type" value="Genomic_DNA"/>
</dbReference>
<evidence type="ECO:0000313" key="1">
    <source>
        <dbReference type="EMBL" id="KAF9648832.1"/>
    </source>
</evidence>
<sequence>MWLPDTWYGRVLTGGNGGLGGCVEYQILDHGAALHFATIATNNGHDGFFDPIPFLNPTHIESLTDFSYRAVHVAAILGKKIARTYYGTSPHHSYYNGCSAGGRQGVSVASRYPKVFDGILVGAPGVDWSRLLGASAIWASYVAANTSRAIPLPLWSTLVTPEILKQCDGLDGRIDGLIADSSICSWDPETLLCGSGVNGTSCLTRDQVDGLKKLYRPILGTDGDVIVPAYEPGAEGDLSIPFPVNGILPIPAVIWYNYAIYGQPMRSFDNFSVSDLEYTKTVDPAGISTWTNAIHGLCKFRDKGGKVITFHGTRDPAIPSSHSKQFHKLLSSKMTSSGGSMHQQRGDLDEFYRLFMIPGMGHCGTGPGAWEIGQGSVDGAIKTALNRTDHNVLLSLVEWVEGGRAPEIIIGTDHEGRERKHCLWPSAKSVWDGTNWDCAPA</sequence>
<organism evidence="1 2">
    <name type="scientific">Thelephora ganbajun</name>
    <name type="common">Ganba fungus</name>
    <dbReference type="NCBI Taxonomy" id="370292"/>
    <lineage>
        <taxon>Eukaryota</taxon>
        <taxon>Fungi</taxon>
        <taxon>Dikarya</taxon>
        <taxon>Basidiomycota</taxon>
        <taxon>Agaricomycotina</taxon>
        <taxon>Agaricomycetes</taxon>
        <taxon>Thelephorales</taxon>
        <taxon>Thelephoraceae</taxon>
        <taxon>Thelephora</taxon>
    </lineage>
</organism>
<name>A0ACB6ZH16_THEGA</name>
<accession>A0ACB6ZH16</accession>
<reference evidence="1" key="1">
    <citation type="submission" date="2019-10" db="EMBL/GenBank/DDBJ databases">
        <authorList>
            <consortium name="DOE Joint Genome Institute"/>
            <person name="Kuo A."/>
            <person name="Miyauchi S."/>
            <person name="Kiss E."/>
            <person name="Drula E."/>
            <person name="Kohler A."/>
            <person name="Sanchez-Garcia M."/>
            <person name="Andreopoulos B."/>
            <person name="Barry K.W."/>
            <person name="Bonito G."/>
            <person name="Buee M."/>
            <person name="Carver A."/>
            <person name="Chen C."/>
            <person name="Cichocki N."/>
            <person name="Clum A."/>
            <person name="Culley D."/>
            <person name="Crous P.W."/>
            <person name="Fauchery L."/>
            <person name="Girlanda M."/>
            <person name="Hayes R."/>
            <person name="Keri Z."/>
            <person name="Labutti K."/>
            <person name="Lipzen A."/>
            <person name="Lombard V."/>
            <person name="Magnuson J."/>
            <person name="Maillard F."/>
            <person name="Morin E."/>
            <person name="Murat C."/>
            <person name="Nolan M."/>
            <person name="Ohm R."/>
            <person name="Pangilinan J."/>
            <person name="Pereira M."/>
            <person name="Perotto S."/>
            <person name="Peter M."/>
            <person name="Riley R."/>
            <person name="Sitrit Y."/>
            <person name="Stielow B."/>
            <person name="Szollosi G."/>
            <person name="Zifcakova L."/>
            <person name="Stursova M."/>
            <person name="Spatafora J.W."/>
            <person name="Tedersoo L."/>
            <person name="Vaario L.-M."/>
            <person name="Yamada A."/>
            <person name="Yan M."/>
            <person name="Wang P."/>
            <person name="Xu J."/>
            <person name="Bruns T."/>
            <person name="Baldrian P."/>
            <person name="Vilgalys R."/>
            <person name="Henrissat B."/>
            <person name="Grigoriev I.V."/>
            <person name="Hibbett D."/>
            <person name="Nagy L.G."/>
            <person name="Martin F.M."/>
        </authorList>
    </citation>
    <scope>NUCLEOTIDE SEQUENCE</scope>
    <source>
        <strain evidence="1">P2</strain>
    </source>
</reference>
<protein>
    <submittedName>
        <fullName evidence="1">Tannase and feruloyl esterase</fullName>
    </submittedName>
</protein>
<proteinExistence type="predicted"/>
<comment type="caution">
    <text evidence="1">The sequence shown here is derived from an EMBL/GenBank/DDBJ whole genome shotgun (WGS) entry which is preliminary data.</text>
</comment>
<keyword evidence="2" id="KW-1185">Reference proteome</keyword>
<evidence type="ECO:0000313" key="2">
    <source>
        <dbReference type="Proteomes" id="UP000886501"/>
    </source>
</evidence>
<gene>
    <name evidence="1" type="ORF">BDM02DRAFT_3235980</name>
</gene>